<evidence type="ECO:0008006" key="4">
    <source>
        <dbReference type="Google" id="ProtNLM"/>
    </source>
</evidence>
<reference evidence="2" key="2">
    <citation type="submission" date="2025-08" db="UniProtKB">
        <authorList>
            <consortium name="Ensembl"/>
        </authorList>
    </citation>
    <scope>IDENTIFICATION</scope>
</reference>
<dbReference type="Pfam" id="PF07004">
    <property type="entry name" value="SHIPPO-rpt"/>
    <property type="match status" value="3"/>
</dbReference>
<evidence type="ECO:0000313" key="2">
    <source>
        <dbReference type="Ensembl" id="ENSDCDP00010013044.1"/>
    </source>
</evidence>
<sequence length="210" mass="23274">NSETQWVGSWRPHQAKITPSSHRATPGPADHEPEKCYNAIFPHAPSCSHSSMSCNAYISRNGPTWTFGVLIKEPKMMKAPGPAAYEQVNTDKYKYRSHPACTFGRILCELKKPKVPGPNEYNVVDATKYKYRSSQPKSPGPVHDVVDVSKFKFRSGPSYTFGTQWPITQRSTQPPANFQGRGGPMGKEVAQRPHILLPGCLSCLHTAHQG</sequence>
<reference evidence="2" key="3">
    <citation type="submission" date="2025-09" db="UniProtKB">
        <authorList>
            <consortium name="Ensembl"/>
        </authorList>
    </citation>
    <scope>IDENTIFICATION</scope>
</reference>
<dbReference type="InterPro" id="IPR010736">
    <property type="entry name" value="SHIPPO-rpt"/>
</dbReference>
<dbReference type="Ensembl" id="ENSDCDT00010013749.1">
    <property type="protein sequence ID" value="ENSDCDP00010013044.1"/>
    <property type="gene ID" value="ENSDCDG00010005942.1"/>
</dbReference>
<dbReference type="Proteomes" id="UP000694580">
    <property type="component" value="Chromosome 11"/>
</dbReference>
<proteinExistence type="predicted"/>
<organism evidence="2 3">
    <name type="scientific">Denticeps clupeoides</name>
    <name type="common">denticle herring</name>
    <dbReference type="NCBI Taxonomy" id="299321"/>
    <lineage>
        <taxon>Eukaryota</taxon>
        <taxon>Metazoa</taxon>
        <taxon>Chordata</taxon>
        <taxon>Craniata</taxon>
        <taxon>Vertebrata</taxon>
        <taxon>Euteleostomi</taxon>
        <taxon>Actinopterygii</taxon>
        <taxon>Neopterygii</taxon>
        <taxon>Teleostei</taxon>
        <taxon>Clupei</taxon>
        <taxon>Clupeiformes</taxon>
        <taxon>Denticipitoidei</taxon>
        <taxon>Denticipitidae</taxon>
        <taxon>Denticeps</taxon>
    </lineage>
</organism>
<evidence type="ECO:0000313" key="3">
    <source>
        <dbReference type="Proteomes" id="UP000694580"/>
    </source>
</evidence>
<dbReference type="AlphaFoldDB" id="A0AAY4AW58"/>
<name>A0AAY4AW58_9TELE</name>
<accession>A0AAY4AW58</accession>
<protein>
    <recommendedName>
        <fullName evidence="4">Outer dense fiber protein 3</fullName>
    </recommendedName>
</protein>
<feature type="region of interest" description="Disordered" evidence="1">
    <location>
        <begin position="1"/>
        <end position="31"/>
    </location>
</feature>
<reference evidence="2 3" key="1">
    <citation type="submission" date="2020-06" db="EMBL/GenBank/DDBJ databases">
        <authorList>
            <consortium name="Wellcome Sanger Institute Data Sharing"/>
        </authorList>
    </citation>
    <scope>NUCLEOTIDE SEQUENCE [LARGE SCALE GENOMIC DNA]</scope>
</reference>
<keyword evidence="3" id="KW-1185">Reference proteome</keyword>
<evidence type="ECO:0000256" key="1">
    <source>
        <dbReference type="SAM" id="MobiDB-lite"/>
    </source>
</evidence>